<evidence type="ECO:0000256" key="1">
    <source>
        <dbReference type="SAM" id="Phobius"/>
    </source>
</evidence>
<dbReference type="AlphaFoldDB" id="B8IRS4"/>
<evidence type="ECO:0000313" key="2">
    <source>
        <dbReference type="EMBL" id="ACL60624.1"/>
    </source>
</evidence>
<accession>B8IRS4</accession>
<sequence>MASQHDPLPRPSYAITMALMGGLITAGIVCAAAAALINAGLWFGAAP</sequence>
<keyword evidence="1" id="KW-1133">Transmembrane helix</keyword>
<dbReference type="EMBL" id="CP001349">
    <property type="protein sequence ID" value="ACL60624.1"/>
    <property type="molecule type" value="Genomic_DNA"/>
</dbReference>
<dbReference type="STRING" id="460265.Mnod_5795"/>
<protein>
    <submittedName>
        <fullName evidence="2">Uncharacterized protein</fullName>
    </submittedName>
</protein>
<dbReference type="Proteomes" id="UP000008207">
    <property type="component" value="Chromosome"/>
</dbReference>
<keyword evidence="3" id="KW-1185">Reference proteome</keyword>
<feature type="transmembrane region" description="Helical" evidence="1">
    <location>
        <begin position="12"/>
        <end position="37"/>
    </location>
</feature>
<gene>
    <name evidence="2" type="ordered locus">Mnod_5795</name>
</gene>
<proteinExistence type="predicted"/>
<organism evidence="2 3">
    <name type="scientific">Methylobacterium nodulans (strain LMG 21967 / CNCM I-2342 / ORS 2060)</name>
    <dbReference type="NCBI Taxonomy" id="460265"/>
    <lineage>
        <taxon>Bacteria</taxon>
        <taxon>Pseudomonadati</taxon>
        <taxon>Pseudomonadota</taxon>
        <taxon>Alphaproteobacteria</taxon>
        <taxon>Hyphomicrobiales</taxon>
        <taxon>Methylobacteriaceae</taxon>
        <taxon>Methylobacterium</taxon>
    </lineage>
</organism>
<evidence type="ECO:0000313" key="3">
    <source>
        <dbReference type="Proteomes" id="UP000008207"/>
    </source>
</evidence>
<dbReference type="HOGENOM" id="CLU_3170137_0_0_5"/>
<keyword evidence="1" id="KW-0472">Membrane</keyword>
<keyword evidence="1" id="KW-0812">Transmembrane</keyword>
<dbReference type="RefSeq" id="WP_015932223.1">
    <property type="nucleotide sequence ID" value="NC_011894.1"/>
</dbReference>
<reference evidence="2 3" key="1">
    <citation type="submission" date="2009-01" db="EMBL/GenBank/DDBJ databases">
        <title>Complete sequence of chromosome of Methylobacterium nodulans ORS 2060.</title>
        <authorList>
            <consortium name="US DOE Joint Genome Institute"/>
            <person name="Lucas S."/>
            <person name="Copeland A."/>
            <person name="Lapidus A."/>
            <person name="Glavina del Rio T."/>
            <person name="Dalin E."/>
            <person name="Tice H."/>
            <person name="Bruce D."/>
            <person name="Goodwin L."/>
            <person name="Pitluck S."/>
            <person name="Sims D."/>
            <person name="Brettin T."/>
            <person name="Detter J.C."/>
            <person name="Han C."/>
            <person name="Larimer F."/>
            <person name="Land M."/>
            <person name="Hauser L."/>
            <person name="Kyrpides N."/>
            <person name="Ivanova N."/>
            <person name="Marx C.J."/>
            <person name="Richardson P."/>
        </authorList>
    </citation>
    <scope>NUCLEOTIDE SEQUENCE [LARGE SCALE GENOMIC DNA]</scope>
    <source>
        <strain evidence="3">LMG 21967 / CNCM I-2342 / ORS 2060</strain>
    </source>
</reference>
<dbReference type="KEGG" id="mno:Mnod_5795"/>
<name>B8IRS4_METNO</name>